<protein>
    <submittedName>
        <fullName evidence="4">TetR family transcriptional regulator</fullName>
    </submittedName>
</protein>
<feature type="DNA-binding region" description="H-T-H motif" evidence="2">
    <location>
        <begin position="37"/>
        <end position="56"/>
    </location>
</feature>
<dbReference type="GO" id="GO:0003677">
    <property type="term" value="F:DNA binding"/>
    <property type="evidence" value="ECO:0007669"/>
    <property type="project" value="UniProtKB-UniRule"/>
</dbReference>
<dbReference type="InterPro" id="IPR009057">
    <property type="entry name" value="Homeodomain-like_sf"/>
</dbReference>
<sequence length="196" mass="22973">MKMQKLTSRKLQAEATKNKLYQVAIELLEKEGFEKLKVEDVCKAAGVSIGSFYNYFSSKYDILSEIFIRADQYFEEEVKDSIKEGSTLDKILEYFDYYAKYNQNVGIDIMKQLYTSNNKIFTQKGRYMQELLKQIISDGQETGEISTTSSPEEICEFLFIAARGVAYDWCIHDGEYNIEEYMHQYMMKLIVIFKKN</sequence>
<dbReference type="PANTHER" id="PTHR43479">
    <property type="entry name" value="ACREF/ENVCD OPERON REPRESSOR-RELATED"/>
    <property type="match status" value="1"/>
</dbReference>
<dbReference type="Pfam" id="PF00440">
    <property type="entry name" value="TetR_N"/>
    <property type="match status" value="1"/>
</dbReference>
<dbReference type="InterPro" id="IPR001647">
    <property type="entry name" value="HTH_TetR"/>
</dbReference>
<dbReference type="PROSITE" id="PS50977">
    <property type="entry name" value="HTH_TETR_2"/>
    <property type="match status" value="1"/>
</dbReference>
<dbReference type="Gene3D" id="1.10.357.10">
    <property type="entry name" value="Tetracycline Repressor, domain 2"/>
    <property type="match status" value="1"/>
</dbReference>
<dbReference type="KEGG" id="ahb:bsdtb5_24530"/>
<reference evidence="4 5" key="1">
    <citation type="submission" date="2020-11" db="EMBL/GenBank/DDBJ databases">
        <title>Draft genome sequencing of a Lachnospiraceae strain isolated from anoxic soil subjected to BSD treatment.</title>
        <authorList>
            <person name="Uek A."/>
            <person name="Tonouchi A."/>
        </authorList>
    </citation>
    <scope>NUCLEOTIDE SEQUENCE [LARGE SCALE GENOMIC DNA]</scope>
    <source>
        <strain evidence="4 5">TB5</strain>
    </source>
</reference>
<keyword evidence="1 2" id="KW-0238">DNA-binding</keyword>
<evidence type="ECO:0000256" key="2">
    <source>
        <dbReference type="PROSITE-ProRule" id="PRU00335"/>
    </source>
</evidence>
<dbReference type="EMBL" id="AP024169">
    <property type="protein sequence ID" value="BCN31158.1"/>
    <property type="molecule type" value="Genomic_DNA"/>
</dbReference>
<dbReference type="InterPro" id="IPR050624">
    <property type="entry name" value="HTH-type_Tx_Regulator"/>
</dbReference>
<accession>A0A7R7ICV7</accession>
<dbReference type="SUPFAM" id="SSF48498">
    <property type="entry name" value="Tetracyclin repressor-like, C-terminal domain"/>
    <property type="match status" value="1"/>
</dbReference>
<dbReference type="InterPro" id="IPR036271">
    <property type="entry name" value="Tet_transcr_reg_TetR-rel_C_sf"/>
</dbReference>
<evidence type="ECO:0000313" key="4">
    <source>
        <dbReference type="EMBL" id="BCN31158.1"/>
    </source>
</evidence>
<dbReference type="SUPFAM" id="SSF46689">
    <property type="entry name" value="Homeodomain-like"/>
    <property type="match status" value="1"/>
</dbReference>
<evidence type="ECO:0000313" key="5">
    <source>
        <dbReference type="Proteomes" id="UP000595897"/>
    </source>
</evidence>
<evidence type="ECO:0000259" key="3">
    <source>
        <dbReference type="PROSITE" id="PS50977"/>
    </source>
</evidence>
<dbReference type="Proteomes" id="UP000595897">
    <property type="component" value="Chromosome"/>
</dbReference>
<dbReference type="AlphaFoldDB" id="A0A7R7ICV7"/>
<dbReference type="RefSeq" id="WP_271712301.1">
    <property type="nucleotide sequence ID" value="NZ_AP024169.1"/>
</dbReference>
<dbReference type="PRINTS" id="PR00455">
    <property type="entry name" value="HTHTETR"/>
</dbReference>
<dbReference type="PANTHER" id="PTHR43479:SF11">
    <property type="entry name" value="ACREF_ENVCD OPERON REPRESSOR-RELATED"/>
    <property type="match status" value="1"/>
</dbReference>
<gene>
    <name evidence="4" type="ORF">bsdtb5_24530</name>
</gene>
<keyword evidence="5" id="KW-1185">Reference proteome</keyword>
<feature type="domain" description="HTH tetR-type" evidence="3">
    <location>
        <begin position="14"/>
        <end position="74"/>
    </location>
</feature>
<proteinExistence type="predicted"/>
<organism evidence="4 5">
    <name type="scientific">Anaeromicropila herbilytica</name>
    <dbReference type="NCBI Taxonomy" id="2785025"/>
    <lineage>
        <taxon>Bacteria</taxon>
        <taxon>Bacillati</taxon>
        <taxon>Bacillota</taxon>
        <taxon>Clostridia</taxon>
        <taxon>Lachnospirales</taxon>
        <taxon>Lachnospiraceae</taxon>
        <taxon>Anaeromicropila</taxon>
    </lineage>
</organism>
<evidence type="ECO:0000256" key="1">
    <source>
        <dbReference type="ARBA" id="ARBA00023125"/>
    </source>
</evidence>
<name>A0A7R7ICV7_9FIRM</name>